<comment type="caution">
    <text evidence="1">The sequence shown here is derived from an EMBL/GenBank/DDBJ whole genome shotgun (WGS) entry which is preliminary data.</text>
</comment>
<keyword evidence="2" id="KW-1185">Reference proteome</keyword>
<evidence type="ECO:0008006" key="3">
    <source>
        <dbReference type="Google" id="ProtNLM"/>
    </source>
</evidence>
<dbReference type="RefSeq" id="WP_128995736.1">
    <property type="nucleotide sequence ID" value="NZ_PDKN01000003.1"/>
</dbReference>
<evidence type="ECO:0000313" key="2">
    <source>
        <dbReference type="Proteomes" id="UP000290657"/>
    </source>
</evidence>
<dbReference type="EMBL" id="PDKN01000003">
    <property type="protein sequence ID" value="RXJ57873.1"/>
    <property type="molecule type" value="Genomic_DNA"/>
</dbReference>
<dbReference type="OrthoDB" id="5344938at2"/>
<accession>A0A4Q0XUL5</accession>
<protein>
    <recommendedName>
        <fullName evidence="3">Outer membrane lipoprotein carrier protein LolA</fullName>
    </recommendedName>
</protein>
<name>A0A4Q0XUL5_9BACT</name>
<sequence>MFKALLIYIFLLQALYAQTIAFKEERFFQALNNSVYKTGVITFEKKSIQLQYDNSPQIFIFKNNQLIETSTNTIIKNQASIIYFTILQALFNEDSTTLKYYFTLDKKEKIHLLIPKEQIRNSIDKIEYEKKEHQLQQLRVILKNSDRIVIEPLY</sequence>
<dbReference type="AlphaFoldDB" id="A0A4Q0XUL5"/>
<organism evidence="1 2">
    <name type="scientific">Candidatus Marinarcus aquaticus</name>
    <dbReference type="NCBI Taxonomy" id="2044504"/>
    <lineage>
        <taxon>Bacteria</taxon>
        <taxon>Pseudomonadati</taxon>
        <taxon>Campylobacterota</taxon>
        <taxon>Epsilonproteobacteria</taxon>
        <taxon>Campylobacterales</taxon>
        <taxon>Arcobacteraceae</taxon>
        <taxon>Candidatus Marinarcus</taxon>
    </lineage>
</organism>
<reference evidence="1 2" key="1">
    <citation type="submission" date="2017-10" db="EMBL/GenBank/DDBJ databases">
        <title>Genomics of the genus Arcobacter.</title>
        <authorList>
            <person name="Perez-Cataluna A."/>
            <person name="Figueras M.J."/>
        </authorList>
    </citation>
    <scope>NUCLEOTIDE SEQUENCE [LARGE SCALE GENOMIC DNA]</scope>
    <source>
        <strain evidence="1 2">CECT 8987</strain>
    </source>
</reference>
<proteinExistence type="predicted"/>
<evidence type="ECO:0000313" key="1">
    <source>
        <dbReference type="EMBL" id="RXJ57873.1"/>
    </source>
</evidence>
<dbReference type="Proteomes" id="UP000290657">
    <property type="component" value="Unassembled WGS sequence"/>
</dbReference>
<gene>
    <name evidence="1" type="ORF">CRV04_05035</name>
</gene>